<dbReference type="Proteomes" id="UP000010792">
    <property type="component" value="Chromosome"/>
</dbReference>
<evidence type="ECO:0000313" key="1">
    <source>
        <dbReference type="EMBL" id="CCF18112.1"/>
    </source>
</evidence>
<dbReference type="KEGG" id="rht:NT26_0388"/>
<dbReference type="AlphaFoldDB" id="L0NCR1"/>
<proteinExistence type="predicted"/>
<reference evidence="1 2" key="1">
    <citation type="journal article" date="2013" name="Genome Biol. Evol.">
        <title>Life in an arsenic-containing gold mine: genome and physiology of the autotrophic arsenite-oxidizing bacterium rhizobium sp. NT-26.</title>
        <authorList>
            <person name="Andres J."/>
            <person name="Arsene-Ploetze F."/>
            <person name="Barbe V."/>
            <person name="Brochier-Armanet C."/>
            <person name="Cleiss-Arnold J."/>
            <person name="Coppee J.Y."/>
            <person name="Dillies M.A."/>
            <person name="Geist"/>
            <person name="L"/>
            <person name="Joublin A."/>
            <person name="Koechler S."/>
            <person name="Lassalle F."/>
            <person name="Marchal M."/>
            <person name="Medigue C."/>
            <person name="Muller D."/>
            <person name="Nesme X."/>
            <person name="Plewniak F."/>
            <person name="Proux C."/>
            <person name="Ramirez-Bahena M.H."/>
            <person name="Schenowitz C."/>
            <person name="Sismeiro O."/>
            <person name="Vallenet D."/>
            <person name="Santini J.M."/>
            <person name="Bertin P.N."/>
        </authorList>
    </citation>
    <scope>NUCLEOTIDE SEQUENCE [LARGE SCALE GENOMIC DNA]</scope>
    <source>
        <strain evidence="1 2">NT-26</strain>
    </source>
</reference>
<sequence length="23" mass="2669">MASALKYRICLRVTDIGKSYHRS</sequence>
<protein>
    <submittedName>
        <fullName evidence="1">Uncharacterized protein</fullName>
    </submittedName>
</protein>
<accession>L0NCR1</accession>
<dbReference type="EMBL" id="FO082820">
    <property type="protein sequence ID" value="CCF18112.1"/>
    <property type="molecule type" value="Genomic_DNA"/>
</dbReference>
<evidence type="ECO:0000313" key="2">
    <source>
        <dbReference type="Proteomes" id="UP000010792"/>
    </source>
</evidence>
<organism evidence="1 2">
    <name type="scientific">Pseudorhizobium banfieldiae</name>
    <dbReference type="NCBI Taxonomy" id="1125847"/>
    <lineage>
        <taxon>Bacteria</taxon>
        <taxon>Pseudomonadati</taxon>
        <taxon>Pseudomonadota</taxon>
        <taxon>Alphaproteobacteria</taxon>
        <taxon>Hyphomicrobiales</taxon>
        <taxon>Rhizobiaceae</taxon>
        <taxon>Rhizobium/Agrobacterium group</taxon>
        <taxon>Pseudorhizobium</taxon>
    </lineage>
</organism>
<gene>
    <name evidence="1" type="ORF">NT26_0388</name>
</gene>
<keyword evidence="2" id="KW-1185">Reference proteome</keyword>
<name>L0NCR1_9HYPH</name>